<dbReference type="OrthoDB" id="5370830at2759"/>
<protein>
    <recommendedName>
        <fullName evidence="4">Cerato-platanin</fullName>
    </recommendedName>
</protein>
<reference evidence="2" key="1">
    <citation type="journal article" date="2020" name="Stud. Mycol.">
        <title>101 Dothideomycetes genomes: a test case for predicting lifestyles and emergence of pathogens.</title>
        <authorList>
            <person name="Haridas S."/>
            <person name="Albert R."/>
            <person name="Binder M."/>
            <person name="Bloem J."/>
            <person name="Labutti K."/>
            <person name="Salamov A."/>
            <person name="Andreopoulos B."/>
            <person name="Baker S."/>
            <person name="Barry K."/>
            <person name="Bills G."/>
            <person name="Bluhm B."/>
            <person name="Cannon C."/>
            <person name="Castanera R."/>
            <person name="Culley D."/>
            <person name="Daum C."/>
            <person name="Ezra D."/>
            <person name="Gonzalez J."/>
            <person name="Henrissat B."/>
            <person name="Kuo A."/>
            <person name="Liang C."/>
            <person name="Lipzen A."/>
            <person name="Lutzoni F."/>
            <person name="Magnuson J."/>
            <person name="Mondo S."/>
            <person name="Nolan M."/>
            <person name="Ohm R."/>
            <person name="Pangilinan J."/>
            <person name="Park H.-J."/>
            <person name="Ramirez L."/>
            <person name="Alfaro M."/>
            <person name="Sun H."/>
            <person name="Tritt A."/>
            <person name="Yoshinaga Y."/>
            <person name="Zwiers L.-H."/>
            <person name="Turgeon B."/>
            <person name="Goodwin S."/>
            <person name="Spatafora J."/>
            <person name="Crous P."/>
            <person name="Grigoriev I."/>
        </authorList>
    </citation>
    <scope>NUCLEOTIDE SEQUENCE</scope>
    <source>
        <strain evidence="2">CBS 260.36</strain>
    </source>
</reference>
<keyword evidence="1" id="KW-0732">Signal</keyword>
<accession>A0A9P4IQH9</accession>
<sequence length="221" mass="23413">MLSTFVTFAGLLSLAAADYGVKTATFTPHVQYASSMGVLGCKINTNRVGYLPMWPGCDNLCYKIHNPATGNSVNILHVDSSAAAYDISADAFNYLVTGQGAKGNAVDPNPTTMEYSVVSMDQCYDIINGNTTKLPILAKNPDAVSNCIANEPKSWLANHYALYNLANSCCSYGEDVPCEFPDLTELSIPPTCGSSILGVLTPCTPAFENIGMSGDLEPAVC</sequence>
<comment type="caution">
    <text evidence="2">The sequence shown here is derived from an EMBL/GenBank/DDBJ whole genome shotgun (WGS) entry which is preliminary data.</text>
</comment>
<name>A0A9P4IQH9_9PEZI</name>
<dbReference type="Gene3D" id="2.40.40.10">
    <property type="entry name" value="RlpA-like domain"/>
    <property type="match status" value="1"/>
</dbReference>
<proteinExistence type="predicted"/>
<dbReference type="EMBL" id="ML996093">
    <property type="protein sequence ID" value="KAF2148222.1"/>
    <property type="molecule type" value="Genomic_DNA"/>
</dbReference>
<gene>
    <name evidence="2" type="ORF">K461DRAFT_282639</name>
</gene>
<evidence type="ECO:0000256" key="1">
    <source>
        <dbReference type="SAM" id="SignalP"/>
    </source>
</evidence>
<dbReference type="PANTHER" id="PTHR38850:SF2">
    <property type="entry name" value="CERATO-PLATANIN"/>
    <property type="match status" value="1"/>
</dbReference>
<dbReference type="PANTHER" id="PTHR38850">
    <property type="entry name" value="CERATO-PLATANIN"/>
    <property type="match status" value="1"/>
</dbReference>
<dbReference type="AlphaFoldDB" id="A0A9P4IQH9"/>
<dbReference type="InterPro" id="IPR036908">
    <property type="entry name" value="RlpA-like_sf"/>
</dbReference>
<feature type="chain" id="PRO_5040409706" description="Cerato-platanin" evidence="1">
    <location>
        <begin position="18"/>
        <end position="221"/>
    </location>
</feature>
<evidence type="ECO:0000313" key="3">
    <source>
        <dbReference type="Proteomes" id="UP000799439"/>
    </source>
</evidence>
<organism evidence="2 3">
    <name type="scientific">Myriangium duriaei CBS 260.36</name>
    <dbReference type="NCBI Taxonomy" id="1168546"/>
    <lineage>
        <taxon>Eukaryota</taxon>
        <taxon>Fungi</taxon>
        <taxon>Dikarya</taxon>
        <taxon>Ascomycota</taxon>
        <taxon>Pezizomycotina</taxon>
        <taxon>Dothideomycetes</taxon>
        <taxon>Dothideomycetidae</taxon>
        <taxon>Myriangiales</taxon>
        <taxon>Myriangiaceae</taxon>
        <taxon>Myriangium</taxon>
    </lineage>
</organism>
<evidence type="ECO:0000313" key="2">
    <source>
        <dbReference type="EMBL" id="KAF2148222.1"/>
    </source>
</evidence>
<dbReference type="Proteomes" id="UP000799439">
    <property type="component" value="Unassembled WGS sequence"/>
</dbReference>
<keyword evidence="3" id="KW-1185">Reference proteome</keyword>
<evidence type="ECO:0008006" key="4">
    <source>
        <dbReference type="Google" id="ProtNLM"/>
    </source>
</evidence>
<feature type="signal peptide" evidence="1">
    <location>
        <begin position="1"/>
        <end position="17"/>
    </location>
</feature>